<organism evidence="4 5">
    <name type="scientific">Solanum bulbocastanum</name>
    <name type="common">Wild potato</name>
    <dbReference type="NCBI Taxonomy" id="147425"/>
    <lineage>
        <taxon>Eukaryota</taxon>
        <taxon>Viridiplantae</taxon>
        <taxon>Streptophyta</taxon>
        <taxon>Embryophyta</taxon>
        <taxon>Tracheophyta</taxon>
        <taxon>Spermatophyta</taxon>
        <taxon>Magnoliopsida</taxon>
        <taxon>eudicotyledons</taxon>
        <taxon>Gunneridae</taxon>
        <taxon>Pentapetalae</taxon>
        <taxon>asterids</taxon>
        <taxon>lamiids</taxon>
        <taxon>Solanales</taxon>
        <taxon>Solanaceae</taxon>
        <taxon>Solanoideae</taxon>
        <taxon>Solaneae</taxon>
        <taxon>Solanum</taxon>
    </lineage>
</organism>
<feature type="domain" description="DUF3741" evidence="2">
    <location>
        <begin position="235"/>
        <end position="279"/>
    </location>
</feature>
<evidence type="ECO:0000313" key="5">
    <source>
        <dbReference type="Proteomes" id="UP001371456"/>
    </source>
</evidence>
<dbReference type="AlphaFoldDB" id="A0AAN8T7M2"/>
<dbReference type="PANTHER" id="PTHR47212:SF4">
    <property type="entry name" value="ADHESIN-LIKE PROTEIN, PUTATIVE (DUF3741)-RELATED"/>
    <property type="match status" value="1"/>
</dbReference>
<feature type="domain" description="DUF4378" evidence="3">
    <location>
        <begin position="678"/>
        <end position="820"/>
    </location>
</feature>
<accession>A0AAN8T7M2</accession>
<sequence length="836" mass="95238">MQLVYDNSVNQELYVGREKCSFVMEKRRSSRNPQQIDKSQLNCMWGLINFGKNQRKQKLLSNGKAYTKNVIGKNPRKLDALTYCSDQLYGYEDGVEVEALGVRTSDKRIKTSIQEEISGEMQKSTQIIARNEQHEEVDYGLFDHMISKYKPSSKKSCKNQSPVYDWKDTETGDIQQASNSAEMSIHKLNLASILEAIGGQIHQENEDSKRSTIKNDQLDEISLQVLQTSAKAFMDQMFIDRKYISKGSVSYEPEQFSNALEMLNSNGDLFLKLLQDPNSLLAKQIRNMQNVQMARDSIKSFMSNKLPDSGISKSEQKHHQSASEESSSSRPSNKIVVLKPIPRTVRCSENVDCYCSSMQSHYSTSTKGENVQHKNFYFKDIKRKLKYAMGEKWKEKHLISVGSTVHKLHSLSDRPNLEVVNEGGSSCLTTARSTNLLTESNSKNEAQNKQKSTCEAPQVSFLTEKVRKKLDASAISYTKKGELDISMEAKRHLSQRLNFVNTTGEAVMSTQPSRTLERILSSPEHDRLFNYSSKQDRKSNPEQPCYNDTSIAELLREPTHTSFQSPQRHKDCQHLNSSMVASPSEVWSPGSSTDVSSTSPYSMYKLRGVDSIMDRGDHASPVSVLEPVFTDDLISPSRNEPSGPVLQPRRINFEGCLNKESTENAILNHAEPDALRTYIQSSLHTLHLNWEELWLNRHLSEQMLDAMLSDELETLALQCHSEPKLLMDYTNEALLEAYDSHFRFPPWLSFFQPKIWSFPPEKHLVEKVMNEVRQHLIPLMEQPTLNDHVEIDLSKSGSWLDIRNDTEDVLTQITDDVLEESIMYTVLQLHTSLLCS</sequence>
<comment type="caution">
    <text evidence="4">The sequence shown here is derived from an EMBL/GenBank/DDBJ whole genome shotgun (WGS) entry which is preliminary data.</text>
</comment>
<dbReference type="Pfam" id="PF14309">
    <property type="entry name" value="DUF4378"/>
    <property type="match status" value="1"/>
</dbReference>
<evidence type="ECO:0000259" key="3">
    <source>
        <dbReference type="Pfam" id="PF14309"/>
    </source>
</evidence>
<dbReference type="Proteomes" id="UP001371456">
    <property type="component" value="Unassembled WGS sequence"/>
</dbReference>
<feature type="region of interest" description="Disordered" evidence="1">
    <location>
        <begin position="305"/>
        <end position="335"/>
    </location>
</feature>
<evidence type="ECO:0008006" key="6">
    <source>
        <dbReference type="Google" id="ProtNLM"/>
    </source>
</evidence>
<dbReference type="Pfam" id="PF12552">
    <property type="entry name" value="DUF3741"/>
    <property type="match status" value="1"/>
</dbReference>
<dbReference type="EMBL" id="JBANQN010000008">
    <property type="protein sequence ID" value="KAK6783333.1"/>
    <property type="molecule type" value="Genomic_DNA"/>
</dbReference>
<dbReference type="InterPro" id="IPR022212">
    <property type="entry name" value="DUF3741"/>
</dbReference>
<gene>
    <name evidence="4" type="ORF">RDI58_021130</name>
</gene>
<dbReference type="InterPro" id="IPR025486">
    <property type="entry name" value="DUF4378"/>
</dbReference>
<dbReference type="PANTHER" id="PTHR47212">
    <property type="entry name" value="ADHESIN-LIKE PROTEIN, PUTATIVE (DUF3741)-RELATED"/>
    <property type="match status" value="1"/>
</dbReference>
<keyword evidence="5" id="KW-1185">Reference proteome</keyword>
<evidence type="ECO:0000256" key="1">
    <source>
        <dbReference type="SAM" id="MobiDB-lite"/>
    </source>
</evidence>
<evidence type="ECO:0000259" key="2">
    <source>
        <dbReference type="Pfam" id="PF12552"/>
    </source>
</evidence>
<protein>
    <recommendedName>
        <fullName evidence="6">DUF4378 domain-containing protein</fullName>
    </recommendedName>
</protein>
<proteinExistence type="predicted"/>
<evidence type="ECO:0000313" key="4">
    <source>
        <dbReference type="EMBL" id="KAK6783333.1"/>
    </source>
</evidence>
<name>A0AAN8T7M2_SOLBU</name>
<reference evidence="4 5" key="1">
    <citation type="submission" date="2024-02" db="EMBL/GenBank/DDBJ databases">
        <title>de novo genome assembly of Solanum bulbocastanum strain 11H21.</title>
        <authorList>
            <person name="Hosaka A.J."/>
        </authorList>
    </citation>
    <scope>NUCLEOTIDE SEQUENCE [LARGE SCALE GENOMIC DNA]</scope>
    <source>
        <tissue evidence="4">Young leaves</tissue>
    </source>
</reference>